<protein>
    <recommendedName>
        <fullName evidence="1">DUF1828 domain-containing protein</fullName>
    </recommendedName>
</protein>
<dbReference type="OrthoDB" id="5678367at2"/>
<name>A0A1V9DJ60_9GAMM</name>
<comment type="caution">
    <text evidence="2">The sequence shown here is derived from an EMBL/GenBank/DDBJ whole genome shotgun (WGS) entry which is preliminary data.</text>
</comment>
<proteinExistence type="predicted"/>
<dbReference type="AlphaFoldDB" id="A0A1V9DJ60"/>
<evidence type="ECO:0000259" key="1">
    <source>
        <dbReference type="Pfam" id="PF08861"/>
    </source>
</evidence>
<evidence type="ECO:0000313" key="3">
    <source>
        <dbReference type="Proteomes" id="UP000192769"/>
    </source>
</evidence>
<gene>
    <name evidence="2" type="ORF">B2J69_09970</name>
</gene>
<organism evidence="2 3">
    <name type="scientific">Pantoea latae</name>
    <dbReference type="NCBI Taxonomy" id="1964541"/>
    <lineage>
        <taxon>Bacteria</taxon>
        <taxon>Pseudomonadati</taxon>
        <taxon>Pseudomonadota</taxon>
        <taxon>Gammaproteobacteria</taxon>
        <taxon>Enterobacterales</taxon>
        <taxon>Erwiniaceae</taxon>
        <taxon>Pantoea</taxon>
    </lineage>
</organism>
<reference evidence="2 3" key="1">
    <citation type="submission" date="2017-02" db="EMBL/GenBank/DDBJ databases">
        <title>Whole genome shotgun sequence of Pantoea agglomerans strain AS1 isolated from a cycad, Zamia floridana in Central Florida, USA.</title>
        <authorList>
            <person name="Lata P."/>
            <person name="Govindarajan S."/>
            <person name="Qi F."/>
            <person name="Li J.-L."/>
            <person name="Maurya S.K."/>
            <person name="Sahoo M.K."/>
        </authorList>
    </citation>
    <scope>NUCLEOTIDE SEQUENCE [LARGE SCALE GENOMIC DNA]</scope>
    <source>
        <strain evidence="2 3">AS1</strain>
    </source>
</reference>
<accession>A0A1V9DJ60</accession>
<keyword evidence="3" id="KW-1185">Reference proteome</keyword>
<feature type="domain" description="DUF1828" evidence="1">
    <location>
        <begin position="30"/>
        <end position="113"/>
    </location>
</feature>
<dbReference type="Proteomes" id="UP000192769">
    <property type="component" value="Unassembled WGS sequence"/>
</dbReference>
<sequence length="258" mass="28420">MGNVTCSTVITKLGFECHPMSDTLLRVISPFTYYDDSEQISVFVQEMSGQYRITDYCDTLMNIESRGINLTKRKIDLIRASLASQGVTLNESGEISAWATEKNVGSMTANVIRGGLLASAQSADWYAEVKDDRFEKCVISYLKSQGLGARLSLKEKVRGISGHDITIPITLKQESKLLAPKRGFTVSLSGSRGWNTAHSTVGKIVDISHSVPQISNRFVIVDSEGLSPELQQLSLLFNDSALVLPFHNRDTWIESLVA</sequence>
<dbReference type="EMBL" id="MWUE01000015">
    <property type="protein sequence ID" value="OQP33897.1"/>
    <property type="molecule type" value="Genomic_DNA"/>
</dbReference>
<evidence type="ECO:0000313" key="2">
    <source>
        <dbReference type="EMBL" id="OQP33897.1"/>
    </source>
</evidence>
<dbReference type="InterPro" id="IPR014960">
    <property type="entry name" value="DUF1828"/>
</dbReference>
<dbReference type="Pfam" id="PF08861">
    <property type="entry name" value="DUF1828"/>
    <property type="match status" value="1"/>
</dbReference>